<feature type="region of interest" description="Disordered" evidence="13">
    <location>
        <begin position="1"/>
        <end position="57"/>
    </location>
</feature>
<dbReference type="HAMAP" id="MF_02075">
    <property type="entry name" value="Asp_tRNA_synth_type2"/>
    <property type="match status" value="1"/>
</dbReference>
<dbReference type="Gene3D" id="2.40.50.140">
    <property type="entry name" value="Nucleic acid-binding proteins"/>
    <property type="match status" value="1"/>
</dbReference>
<evidence type="ECO:0000256" key="1">
    <source>
        <dbReference type="ARBA" id="ARBA00004496"/>
    </source>
</evidence>
<evidence type="ECO:0000259" key="14">
    <source>
        <dbReference type="PROSITE" id="PS50181"/>
    </source>
</evidence>
<comment type="caution">
    <text evidence="16">The sequence shown here is derived from an EMBL/GenBank/DDBJ whole genome shotgun (WGS) entry which is preliminary data.</text>
</comment>
<dbReference type="AlphaFoldDB" id="A0A8H3DJE3"/>
<dbReference type="PROSITE" id="PS50862">
    <property type="entry name" value="AA_TRNA_LIGASE_II"/>
    <property type="match status" value="1"/>
</dbReference>
<dbReference type="SUPFAM" id="SSF81383">
    <property type="entry name" value="F-box domain"/>
    <property type="match status" value="1"/>
</dbReference>
<keyword evidence="7" id="KW-0547">Nucleotide-binding</keyword>
<dbReference type="InterPro" id="IPR004523">
    <property type="entry name" value="Asp-tRNA_synthase_2"/>
</dbReference>
<evidence type="ECO:0000256" key="12">
    <source>
        <dbReference type="ARBA" id="ARBA00047904"/>
    </source>
</evidence>
<evidence type="ECO:0000259" key="15">
    <source>
        <dbReference type="PROSITE" id="PS50862"/>
    </source>
</evidence>
<dbReference type="SUPFAM" id="SSF55681">
    <property type="entry name" value="Class II aaRS and biotin synthetases"/>
    <property type="match status" value="1"/>
</dbReference>
<evidence type="ECO:0000256" key="11">
    <source>
        <dbReference type="ARBA" id="ARBA00033155"/>
    </source>
</evidence>
<evidence type="ECO:0000256" key="6">
    <source>
        <dbReference type="ARBA" id="ARBA00022598"/>
    </source>
</evidence>
<dbReference type="GO" id="GO:0005829">
    <property type="term" value="C:cytosol"/>
    <property type="evidence" value="ECO:0007669"/>
    <property type="project" value="TreeGrafter"/>
</dbReference>
<evidence type="ECO:0000256" key="9">
    <source>
        <dbReference type="ARBA" id="ARBA00022917"/>
    </source>
</evidence>
<dbReference type="GO" id="GO:0006422">
    <property type="term" value="P:aspartyl-tRNA aminoacylation"/>
    <property type="evidence" value="ECO:0007669"/>
    <property type="project" value="InterPro"/>
</dbReference>
<dbReference type="Proteomes" id="UP000663843">
    <property type="component" value="Unassembled WGS sequence"/>
</dbReference>
<dbReference type="PROSITE" id="PS50181">
    <property type="entry name" value="FBOX"/>
    <property type="match status" value="1"/>
</dbReference>
<evidence type="ECO:0000256" key="8">
    <source>
        <dbReference type="ARBA" id="ARBA00022840"/>
    </source>
</evidence>
<dbReference type="InterPro" id="IPR036047">
    <property type="entry name" value="F-box-like_dom_sf"/>
</dbReference>
<dbReference type="PANTHER" id="PTHR43450:SF1">
    <property type="entry name" value="ASPARTATE--TRNA LIGASE, CYTOPLASMIC"/>
    <property type="match status" value="1"/>
</dbReference>
<dbReference type="CDD" id="cd00776">
    <property type="entry name" value="AsxRS_core"/>
    <property type="match status" value="1"/>
</dbReference>
<dbReference type="InterPro" id="IPR004364">
    <property type="entry name" value="Aa-tRNA-synt_II"/>
</dbReference>
<comment type="catalytic activity">
    <reaction evidence="12">
        <text>tRNA(Asp) + L-aspartate + ATP = L-aspartyl-tRNA(Asp) + AMP + diphosphate</text>
        <dbReference type="Rhea" id="RHEA:19649"/>
        <dbReference type="Rhea" id="RHEA-COMP:9660"/>
        <dbReference type="Rhea" id="RHEA-COMP:9678"/>
        <dbReference type="ChEBI" id="CHEBI:29991"/>
        <dbReference type="ChEBI" id="CHEBI:30616"/>
        <dbReference type="ChEBI" id="CHEBI:33019"/>
        <dbReference type="ChEBI" id="CHEBI:78442"/>
        <dbReference type="ChEBI" id="CHEBI:78516"/>
        <dbReference type="ChEBI" id="CHEBI:456215"/>
        <dbReference type="EC" id="6.1.1.12"/>
    </reaction>
</comment>
<dbReference type="PRINTS" id="PR01042">
    <property type="entry name" value="TRNASYNTHASP"/>
</dbReference>
<dbReference type="GO" id="GO:0004815">
    <property type="term" value="F:aspartate-tRNA ligase activity"/>
    <property type="evidence" value="ECO:0007669"/>
    <property type="project" value="UniProtKB-EC"/>
</dbReference>
<evidence type="ECO:0000256" key="4">
    <source>
        <dbReference type="ARBA" id="ARBA00018853"/>
    </source>
</evidence>
<evidence type="ECO:0000256" key="10">
    <source>
        <dbReference type="ARBA" id="ARBA00023146"/>
    </source>
</evidence>
<evidence type="ECO:0000256" key="2">
    <source>
        <dbReference type="ARBA" id="ARBA00005312"/>
    </source>
</evidence>
<comment type="similarity">
    <text evidence="2">Belongs to the class-II aminoacyl-tRNA synthetase family. Type 2 subfamily.</text>
</comment>
<evidence type="ECO:0000256" key="7">
    <source>
        <dbReference type="ARBA" id="ARBA00022741"/>
    </source>
</evidence>
<comment type="subcellular location">
    <subcellularLocation>
        <location evidence="1">Cytoplasm</location>
    </subcellularLocation>
</comment>
<keyword evidence="5" id="KW-0963">Cytoplasm</keyword>
<dbReference type="FunFam" id="3.30.930.10:FF:000013">
    <property type="entry name" value="Aspartate--tRNA ligase, cytoplasmic"/>
    <property type="match status" value="1"/>
</dbReference>
<dbReference type="CDD" id="cd04320">
    <property type="entry name" value="AspRS_cyto_N"/>
    <property type="match status" value="1"/>
</dbReference>
<dbReference type="InterPro" id="IPR006195">
    <property type="entry name" value="aa-tRNA-synth_II"/>
</dbReference>
<dbReference type="InterPro" id="IPR004365">
    <property type="entry name" value="NA-bd_OB_tRNA"/>
</dbReference>
<dbReference type="InterPro" id="IPR001810">
    <property type="entry name" value="F-box_dom"/>
</dbReference>
<evidence type="ECO:0000256" key="3">
    <source>
        <dbReference type="ARBA" id="ARBA00012841"/>
    </source>
</evidence>
<dbReference type="PANTHER" id="PTHR43450">
    <property type="entry name" value="ASPARTYL-TRNA SYNTHETASE"/>
    <property type="match status" value="1"/>
</dbReference>
<dbReference type="SUPFAM" id="SSF50249">
    <property type="entry name" value="Nucleic acid-binding proteins"/>
    <property type="match status" value="1"/>
</dbReference>
<keyword evidence="8" id="KW-0067">ATP-binding</keyword>
<sequence length="1228" mass="139380">MSEPANTEPPKDVPATSEGDKGPSKNALKKAAKEAEKAKKAAERAAKEAEQAAARAAADVDYAEQNYGKLPLNQSQERPGRIRAQISTFDGSKDGERVLLRARVHTSRAQGSKMVFFALRQRQQTVQALVTVAPETVSKQMVKWAASIPLESIVLVEGVVKRSPEEIKGATIKDAEIHTISEPEARLPFNLEDADKAQTDEREVPTVSFDTRLNNRVLDLRTQTSQSIFVMQSAVTDLFRQSLQAQGFIEIHSPKLQGAATESGASVFKVDYFKGKAFLAQSPQLAKQMAIGADFERVYEIGPVFRAENSFTHRHLTEFTGLDLEMTIEEHYHEVMDVLDNMLLHIFNGLKTKFSADIEAVRKVYPSTEFTWLAKTLRLQWKDAIALLRDNGVEIGDFDDINTETEKLLGKLVKEKYGTDYYILDKFPLVLRPFYTMPDPVDPNYSNSYDFFMRGEEILSGAQRVHDSKMLEKRMVEVGIDPKDMQGYLDGFRMGIAPHGGGGIGLERVVMLFLKLGNIRNASLFPRDPKRLEPLSYGSVFKYCDVLLFWFRHTISIRKDNVALQTYSHRKLTSFRKKASPIADNPPTAVFISIPIDVFKEIASLLSPRDILTLARVNKLLRRLLMQRSAKHIWRAAESSVDKLPPCPRHLTNPQYAALVFSKECSSCGITVMRRLDHVLGVRLCNACRSTKVVGLSYAPSPIREYVPTSSKVKNPRTNEIRFALRSEIHELVGEFWNLPDDCDHPDFLRWINKKLKRRLERIRHATALARYINFTSAARDKELENTKLHRVIEVYCRLSARGWKPKDMEMASEDSEKAWYNLVHVRKPLTDRAWERLYPKLLRLLKLSKRRLQAKRAKNRLSKRYRLVEEMLADMRATNSVRLEMADTGQELVNNAGTTYLPFPVLSEVMQYHVFKDLVETDRSLDATKVKFRASANLVTNAISKWRARLESHLIGLANDNRKARKRDYPIGNELIEEPAPFSSRLVADSYSHITPRNNFLFRADSVFSHKHVPLFYPRNFTPWFDTAFTIARPPEADRSVLDVICSSVTFHPEGAGYAAAVLKELGRPDASHVEMEALGERFICNRCLSRTVHSWTSLISHFLHAYSCATSTNSQPNHKTRIVFNNVHNWATWPERPLVRLLNDQELAIHDADTLLDTTGKMVECGICYDPAVPCPAARRFVMLHLRHYHNISQPVFGEHYFEVPDECAGSDAQLLGISLALDSAG</sequence>
<accession>A0A8H3DJE3</accession>
<keyword evidence="10" id="KW-0030">Aminoacyl-tRNA synthetase</keyword>
<dbReference type="NCBIfam" id="TIGR00458">
    <property type="entry name" value="aspS_nondisc"/>
    <property type="match status" value="1"/>
</dbReference>
<evidence type="ECO:0000256" key="5">
    <source>
        <dbReference type="ARBA" id="ARBA00022490"/>
    </source>
</evidence>
<reference evidence="16" key="1">
    <citation type="submission" date="2021-01" db="EMBL/GenBank/DDBJ databases">
        <authorList>
            <person name="Kaushik A."/>
        </authorList>
    </citation>
    <scope>NUCLEOTIDE SEQUENCE</scope>
    <source>
        <strain evidence="16">AG2-2IIIB</strain>
    </source>
</reference>
<evidence type="ECO:0000256" key="13">
    <source>
        <dbReference type="SAM" id="MobiDB-lite"/>
    </source>
</evidence>
<organism evidence="16 17">
    <name type="scientific">Rhizoctonia solani</name>
    <dbReference type="NCBI Taxonomy" id="456999"/>
    <lineage>
        <taxon>Eukaryota</taxon>
        <taxon>Fungi</taxon>
        <taxon>Dikarya</taxon>
        <taxon>Basidiomycota</taxon>
        <taxon>Agaricomycotina</taxon>
        <taxon>Agaricomycetes</taxon>
        <taxon>Cantharellales</taxon>
        <taxon>Ceratobasidiaceae</taxon>
        <taxon>Rhizoctonia</taxon>
    </lineage>
</organism>
<proteinExistence type="inferred from homology"/>
<dbReference type="EMBL" id="CAJMWT010008110">
    <property type="protein sequence ID" value="CAE6530820.1"/>
    <property type="molecule type" value="Genomic_DNA"/>
</dbReference>
<dbReference type="Gene3D" id="3.30.930.10">
    <property type="entry name" value="Bira Bifunctional Protein, Domain 2"/>
    <property type="match status" value="1"/>
</dbReference>
<dbReference type="Pfam" id="PF01336">
    <property type="entry name" value="tRNA_anti-codon"/>
    <property type="match status" value="1"/>
</dbReference>
<dbReference type="GO" id="GO:0003723">
    <property type="term" value="F:RNA binding"/>
    <property type="evidence" value="ECO:0007669"/>
    <property type="project" value="TreeGrafter"/>
</dbReference>
<feature type="domain" description="Aminoacyl-transfer RNA synthetases class-II family profile" evidence="15">
    <location>
        <begin position="229"/>
        <end position="526"/>
    </location>
</feature>
<feature type="domain" description="F-box" evidence="14">
    <location>
        <begin position="588"/>
        <end position="637"/>
    </location>
</feature>
<protein>
    <recommendedName>
        <fullName evidence="4">Aspartate--tRNA ligase, cytoplasmic</fullName>
        <ecNumber evidence="3">6.1.1.12</ecNumber>
    </recommendedName>
    <alternativeName>
        <fullName evidence="11">Aspartyl-tRNA synthetase</fullName>
    </alternativeName>
</protein>
<dbReference type="CDD" id="cd09917">
    <property type="entry name" value="F-box_SF"/>
    <property type="match status" value="1"/>
</dbReference>
<dbReference type="InterPro" id="IPR045864">
    <property type="entry name" value="aa-tRNA-synth_II/BPL/LPL"/>
</dbReference>
<dbReference type="InterPro" id="IPR012340">
    <property type="entry name" value="NA-bd_OB-fold"/>
</dbReference>
<dbReference type="GO" id="GO:0017101">
    <property type="term" value="C:aminoacyl-tRNA synthetase multienzyme complex"/>
    <property type="evidence" value="ECO:0007669"/>
    <property type="project" value="TreeGrafter"/>
</dbReference>
<dbReference type="Pfam" id="PF00152">
    <property type="entry name" value="tRNA-synt_2"/>
    <property type="match status" value="1"/>
</dbReference>
<dbReference type="NCBIfam" id="NF003483">
    <property type="entry name" value="PRK05159.1"/>
    <property type="match status" value="1"/>
</dbReference>
<dbReference type="SMART" id="SM00256">
    <property type="entry name" value="FBOX"/>
    <property type="match status" value="1"/>
</dbReference>
<feature type="compositionally biased region" description="Basic and acidic residues" evidence="13">
    <location>
        <begin position="31"/>
        <end position="50"/>
    </location>
</feature>
<gene>
    <name evidence="16" type="ORF">RDB_LOCUS178466</name>
</gene>
<keyword evidence="9" id="KW-0648">Protein biosynthesis</keyword>
<keyword evidence="6" id="KW-0436">Ligase</keyword>
<dbReference type="GO" id="GO:0005524">
    <property type="term" value="F:ATP binding"/>
    <property type="evidence" value="ECO:0007669"/>
    <property type="project" value="UniProtKB-KW"/>
</dbReference>
<dbReference type="EC" id="6.1.1.12" evidence="3"/>
<evidence type="ECO:0000313" key="16">
    <source>
        <dbReference type="EMBL" id="CAE6530820.1"/>
    </source>
</evidence>
<evidence type="ECO:0000313" key="17">
    <source>
        <dbReference type="Proteomes" id="UP000663843"/>
    </source>
</evidence>
<dbReference type="FunFam" id="2.40.50.140:FF:000132">
    <property type="entry name" value="Aspartyl-tRNA synthetase, cytoplasmic"/>
    <property type="match status" value="1"/>
</dbReference>
<dbReference type="InterPro" id="IPR002312">
    <property type="entry name" value="Asp/Asn-tRNA-synth_IIb"/>
</dbReference>
<name>A0A8H3DJE3_9AGAM</name>